<name>A0A3D9SC85_9BACL</name>
<evidence type="ECO:0000313" key="5">
    <source>
        <dbReference type="Proteomes" id="UP000256304"/>
    </source>
</evidence>
<evidence type="ECO:0000259" key="2">
    <source>
        <dbReference type="Pfam" id="PF07833"/>
    </source>
</evidence>
<feature type="domain" description="Copper amine oxidase-like N-terminal" evidence="2">
    <location>
        <begin position="803"/>
        <end position="907"/>
    </location>
</feature>
<dbReference type="SUPFAM" id="SSF55383">
    <property type="entry name" value="Copper amine oxidase, domain N"/>
    <property type="match status" value="2"/>
</dbReference>
<gene>
    <name evidence="4" type="ORF">A8990_105197</name>
</gene>
<reference evidence="4 5" key="1">
    <citation type="submission" date="2018-08" db="EMBL/GenBank/DDBJ databases">
        <title>Genomic Encyclopedia of Type Strains, Phase III (KMG-III): the genomes of soil and plant-associated and newly described type strains.</title>
        <authorList>
            <person name="Whitman W."/>
        </authorList>
    </citation>
    <scope>NUCLEOTIDE SEQUENCE [LARGE SCALE GENOMIC DNA]</scope>
    <source>
        <strain evidence="4 5">CGMCC 1.10966</strain>
    </source>
</reference>
<comment type="caution">
    <text evidence="4">The sequence shown here is derived from an EMBL/GenBank/DDBJ whole genome shotgun (WGS) entry which is preliminary data.</text>
</comment>
<dbReference type="RefSeq" id="WP_116188233.1">
    <property type="nucleotide sequence ID" value="NZ_QTTN01000005.1"/>
</dbReference>
<dbReference type="EMBL" id="QTTN01000005">
    <property type="protein sequence ID" value="REE91491.1"/>
    <property type="molecule type" value="Genomic_DNA"/>
</dbReference>
<evidence type="ECO:0000313" key="4">
    <source>
        <dbReference type="EMBL" id="REE91491.1"/>
    </source>
</evidence>
<dbReference type="PANTHER" id="PTHR40446">
    <property type="entry name" value="N-ACETYLGLUCOSAMINE-1-PHOSPHODIESTER ALPHA-N-ACETYLGLUCOSAMINIDASE"/>
    <property type="match status" value="1"/>
</dbReference>
<feature type="region of interest" description="Disordered" evidence="1">
    <location>
        <begin position="1"/>
        <end position="22"/>
    </location>
</feature>
<dbReference type="InterPro" id="IPR012854">
    <property type="entry name" value="Cu_amine_oxidase-like_N"/>
</dbReference>
<dbReference type="Proteomes" id="UP000256304">
    <property type="component" value="Unassembled WGS sequence"/>
</dbReference>
<organism evidence="4 5">
    <name type="scientific">Paenibacillus taihuensis</name>
    <dbReference type="NCBI Taxonomy" id="1156355"/>
    <lineage>
        <taxon>Bacteria</taxon>
        <taxon>Bacillati</taxon>
        <taxon>Bacillota</taxon>
        <taxon>Bacilli</taxon>
        <taxon>Bacillales</taxon>
        <taxon>Paenibacillaceae</taxon>
        <taxon>Paenibacillus</taxon>
    </lineage>
</organism>
<keyword evidence="5" id="KW-1185">Reference proteome</keyword>
<dbReference type="Gene3D" id="3.30.457.10">
    <property type="entry name" value="Copper amine oxidase-like, N-terminal domain"/>
    <property type="match status" value="1"/>
</dbReference>
<feature type="domain" description="Phosphodiester glycosidase" evidence="3">
    <location>
        <begin position="253"/>
        <end position="441"/>
    </location>
</feature>
<dbReference type="InterPro" id="IPR018711">
    <property type="entry name" value="NAGPA"/>
</dbReference>
<dbReference type="OrthoDB" id="9809781at2"/>
<dbReference type="Pfam" id="PF07833">
    <property type="entry name" value="Cu_amine_oxidN1"/>
    <property type="match status" value="1"/>
</dbReference>
<dbReference type="PANTHER" id="PTHR40446:SF2">
    <property type="entry name" value="N-ACETYLGLUCOSAMINE-1-PHOSPHODIESTER ALPHA-N-ACETYLGLUCOSAMINIDASE"/>
    <property type="match status" value="1"/>
</dbReference>
<evidence type="ECO:0000256" key="1">
    <source>
        <dbReference type="SAM" id="MobiDB-lite"/>
    </source>
</evidence>
<proteinExistence type="predicted"/>
<dbReference type="AlphaFoldDB" id="A0A3D9SC85"/>
<sequence>MHRKESLTRKPQTQTKKKQGNKHAKRLIVLSLGASLLIQPIAILIPTSVHAASDTGTAAVQTGAQLVRIGEEMLTSGAKRVDYTWTSNPGAGAVWSNVHVIEVDLTNPYVKLDVMNGKTGSVTGVGSVGNMVKNSGAVAGVNGDYFNTATGSKYSPIGAEVTGGSLVVSPSKLTGMYAFAVTKDRQPLIDMYSFEGQVTAGDGSTFALTGINKAAYTTEPDGGYSHANAMYIYTSAWTQTRPDASDSATTPTEVLVQNGVVTKFADNGMIAGAVPADGYILRTHGKAAQYAREHLQVGQPVTAAYNLVAQSTGQKVDPNSLQMLIGGHTILVDQGKVAAFSRNPSSISPSSDRARTAVGYTKDGSKVLIITVEDSTASQGVTLAELQKLMVQLGVWKGVNLDGGGSTTMIDRPLGDTGTLLAFPTEYGTTQRQVTNGLGVFTTAPMGQLKGIIAKGSSVLFIGQQASYDMTAYDTFYNPLDPSTLTKAWNVDDALGAFAGNTFTAAKAGKTTITAKSGTISDKLPIEVIGGAQIASMSVDPSTAVLEEGKSISVPVHVTLTDGRKLTVPASSLKWEMNGFTGTMDGSTLKIGTVNAAAKAGYLIARYDGFSAMAVLAAGADKKFEDFEAKTYPISFQGTNGVVGTSTVVSGLPGTNTTNVLQLAYDFTGGTGTKAAYAVLNGSGRKVDGNPSSITLDVMGDNSLNWIRAEFIDSKGAAQLVTIAKQVDWTGWKKIKVSLPADQMAYPITLKRLYVASLADGQDERELTGTIGWDNVSFQYPPVVAEPDRVPIELTLGSKSAKVDSKPYKLDVAPVLLEGTTYLPLRFISEAMGAQVGWEPGTKRVTVLRGDKLMDMWVGQKDFLLTGVRKQAEVAPITRSGRTLVPVRLVSEQLGLKVDWDQKLGRITVS</sequence>
<evidence type="ECO:0000259" key="3">
    <source>
        <dbReference type="Pfam" id="PF09992"/>
    </source>
</evidence>
<accession>A0A3D9SC85</accession>
<dbReference type="Pfam" id="PF09992">
    <property type="entry name" value="NAGPA"/>
    <property type="match status" value="1"/>
</dbReference>
<dbReference type="InterPro" id="IPR036582">
    <property type="entry name" value="Mao_N_sf"/>
</dbReference>
<protein>
    <submittedName>
        <fullName evidence="4">Copper amine oxidase-like protein</fullName>
    </submittedName>
</protein>